<organism evidence="2 3">
    <name type="scientific">Colletotrichum musicola</name>
    <dbReference type="NCBI Taxonomy" id="2175873"/>
    <lineage>
        <taxon>Eukaryota</taxon>
        <taxon>Fungi</taxon>
        <taxon>Dikarya</taxon>
        <taxon>Ascomycota</taxon>
        <taxon>Pezizomycotina</taxon>
        <taxon>Sordariomycetes</taxon>
        <taxon>Hypocreomycetidae</taxon>
        <taxon>Glomerellales</taxon>
        <taxon>Glomerellaceae</taxon>
        <taxon>Colletotrichum</taxon>
        <taxon>Colletotrichum orchidearum species complex</taxon>
    </lineage>
</organism>
<reference evidence="2" key="1">
    <citation type="journal article" date="2020" name="Phytopathology">
        <title>Genome Sequence Resources of Colletotrichum truncatum, C. plurivorum, C. musicola, and C. sojae: Four Species Pathogenic to Soybean (Glycine max).</title>
        <authorList>
            <person name="Rogerio F."/>
            <person name="Boufleur T.R."/>
            <person name="Ciampi-Guillardi M."/>
            <person name="Sukno S.A."/>
            <person name="Thon M.R."/>
            <person name="Massola Junior N.S."/>
            <person name="Baroncelli R."/>
        </authorList>
    </citation>
    <scope>NUCLEOTIDE SEQUENCE</scope>
    <source>
        <strain evidence="2">LFN0074</strain>
    </source>
</reference>
<dbReference type="EMBL" id="WIGM01000651">
    <property type="protein sequence ID" value="KAF6817644.1"/>
    <property type="molecule type" value="Genomic_DNA"/>
</dbReference>
<comment type="caution">
    <text evidence="2">The sequence shown here is derived from an EMBL/GenBank/DDBJ whole genome shotgun (WGS) entry which is preliminary data.</text>
</comment>
<dbReference type="PANTHER" id="PTHR35394:SF5">
    <property type="entry name" value="DUF3176 DOMAIN-CONTAINING PROTEIN"/>
    <property type="match status" value="1"/>
</dbReference>
<protein>
    <submittedName>
        <fullName evidence="2">Uncharacterized protein</fullName>
    </submittedName>
</protein>
<evidence type="ECO:0000313" key="2">
    <source>
        <dbReference type="EMBL" id="KAF6817644.1"/>
    </source>
</evidence>
<keyword evidence="1" id="KW-0472">Membrane</keyword>
<keyword evidence="3" id="KW-1185">Reference proteome</keyword>
<evidence type="ECO:0000313" key="3">
    <source>
        <dbReference type="Proteomes" id="UP000639643"/>
    </source>
</evidence>
<keyword evidence="1" id="KW-0812">Transmembrane</keyword>
<sequence>MYPVYQAVLKGLATPPAEEVPYYQASCSTGMCTGPAFSSLADCVDAKNVTDQLTIERDGYKMKSTLPNGLVFDAGNFGGNYMNITDGPGLSYIDTETEKAELFRFFLYYSPAPRAIEVLMHWCVNTYNVTIEDNVPVTRMVASYTRPEKGEIVMDFPEQTQGGMYLTTPDDPGNRYSVGGLGSHYTRLLLKDNTISAANRKGELTLRNGTEIFSTEVFRSTIGIPLENNPEKDQMNDDARFFAAKRLTQNLASQITNALLDLNHTGLAWPNETYVHVRWPWLTLLVVQVGLSVLTFVLVVVQTAGLDIEIVKGSSLPALLAVKADEKASLFNELRDEPDTTSKSAEPVYLEDTGITGAFQRSGRGWTLEEERDPTD</sequence>
<dbReference type="Proteomes" id="UP000639643">
    <property type="component" value="Unassembled WGS sequence"/>
</dbReference>
<dbReference type="OrthoDB" id="5376804at2759"/>
<evidence type="ECO:0000256" key="1">
    <source>
        <dbReference type="SAM" id="Phobius"/>
    </source>
</evidence>
<keyword evidence="1" id="KW-1133">Transmembrane helix</keyword>
<gene>
    <name evidence="2" type="ORF">CMUS01_12061</name>
</gene>
<dbReference type="PANTHER" id="PTHR35394">
    <property type="entry name" value="DUF3176 DOMAIN-CONTAINING PROTEIN"/>
    <property type="match status" value="1"/>
</dbReference>
<proteinExistence type="predicted"/>
<feature type="transmembrane region" description="Helical" evidence="1">
    <location>
        <begin position="279"/>
        <end position="301"/>
    </location>
</feature>
<dbReference type="AlphaFoldDB" id="A0A8H6JQQ9"/>
<accession>A0A8H6JQQ9</accession>
<name>A0A8H6JQQ9_9PEZI</name>